<protein>
    <submittedName>
        <fullName evidence="2">Uncharacterized protein</fullName>
    </submittedName>
</protein>
<evidence type="ECO:0000313" key="2">
    <source>
        <dbReference type="EMBL" id="VCW69199.1"/>
    </source>
</evidence>
<dbReference type="Proteomes" id="UP000269945">
    <property type="component" value="Unassembled WGS sequence"/>
</dbReference>
<keyword evidence="3" id="KW-1185">Reference proteome</keyword>
<evidence type="ECO:0000256" key="1">
    <source>
        <dbReference type="SAM" id="MobiDB-lite"/>
    </source>
</evidence>
<reference evidence="2 3" key="1">
    <citation type="submission" date="2018-10" db="EMBL/GenBank/DDBJ databases">
        <authorList>
            <person name="Ekblom R."/>
            <person name="Jareborg N."/>
        </authorList>
    </citation>
    <scope>NUCLEOTIDE SEQUENCE [LARGE SCALE GENOMIC DNA]</scope>
    <source>
        <tissue evidence="2">Muscle</tissue>
    </source>
</reference>
<sequence length="211" mass="22914">VPHPKDSLPRAPLSDVKPPTLSERQGSPAALCLVDSPSLEGKEGRTGREGSWGREEWEQGAVHRSQAHLPTCAGARACSAGPSGDSRGSTGQRSFHDRQQGPGAWESGGLVPGPALPIQPEDALLGEDGEGQKRVQERSPSHWCCWGAVLYIHLRTASLMKTDRARRMKDANRFRVVCKPSDLCVRTPRPKRDFLRKGPTSHMPQGCLTEG</sequence>
<feature type="region of interest" description="Disordered" evidence="1">
    <location>
        <begin position="1"/>
        <end position="61"/>
    </location>
</feature>
<feature type="region of interest" description="Disordered" evidence="1">
    <location>
        <begin position="74"/>
        <end position="117"/>
    </location>
</feature>
<gene>
    <name evidence="2" type="ORF">BN2614_LOCUS3</name>
</gene>
<evidence type="ECO:0000313" key="3">
    <source>
        <dbReference type="Proteomes" id="UP000269945"/>
    </source>
</evidence>
<dbReference type="AlphaFoldDB" id="A0A9X9PW53"/>
<feature type="compositionally biased region" description="Basic and acidic residues" evidence="1">
    <location>
        <begin position="40"/>
        <end position="57"/>
    </location>
</feature>
<organism evidence="2 3">
    <name type="scientific">Gulo gulo</name>
    <name type="common">Wolverine</name>
    <name type="synonym">Gluton</name>
    <dbReference type="NCBI Taxonomy" id="48420"/>
    <lineage>
        <taxon>Eukaryota</taxon>
        <taxon>Metazoa</taxon>
        <taxon>Chordata</taxon>
        <taxon>Craniata</taxon>
        <taxon>Vertebrata</taxon>
        <taxon>Euteleostomi</taxon>
        <taxon>Mammalia</taxon>
        <taxon>Eutheria</taxon>
        <taxon>Laurasiatheria</taxon>
        <taxon>Carnivora</taxon>
        <taxon>Caniformia</taxon>
        <taxon>Musteloidea</taxon>
        <taxon>Mustelidae</taxon>
        <taxon>Guloninae</taxon>
        <taxon>Gulo</taxon>
    </lineage>
</organism>
<accession>A0A9X9PW53</accession>
<comment type="caution">
    <text evidence="2">The sequence shown here is derived from an EMBL/GenBank/DDBJ whole genome shotgun (WGS) entry which is preliminary data.</text>
</comment>
<proteinExistence type="predicted"/>
<feature type="region of interest" description="Disordered" evidence="1">
    <location>
        <begin position="189"/>
        <end position="211"/>
    </location>
</feature>
<name>A0A9X9PW53_GULGU</name>
<feature type="non-terminal residue" evidence="2">
    <location>
        <position position="1"/>
    </location>
</feature>
<dbReference type="EMBL" id="CYRY02004714">
    <property type="protein sequence ID" value="VCW69199.1"/>
    <property type="molecule type" value="Genomic_DNA"/>
</dbReference>